<protein>
    <submittedName>
        <fullName evidence="1">Uncharacterized protein</fullName>
    </submittedName>
</protein>
<dbReference type="AlphaFoldDB" id="A0A3B0Q5B7"/>
<dbReference type="Proteomes" id="UP000260136">
    <property type="component" value="Chromosome"/>
</dbReference>
<gene>
    <name evidence="1" type="ORF">NCTC10115_01542</name>
</gene>
<evidence type="ECO:0000313" key="2">
    <source>
        <dbReference type="Proteomes" id="UP000260136"/>
    </source>
</evidence>
<organism evidence="1 2">
    <name type="scientific">Mycoplasmoides gallisepticum</name>
    <name type="common">Mycoplasma gallisepticum</name>
    <dbReference type="NCBI Taxonomy" id="2096"/>
    <lineage>
        <taxon>Bacteria</taxon>
        <taxon>Bacillati</taxon>
        <taxon>Mycoplasmatota</taxon>
        <taxon>Mycoplasmoidales</taxon>
        <taxon>Mycoplasmoidaceae</taxon>
        <taxon>Mycoplasmoides</taxon>
    </lineage>
</organism>
<reference evidence="2" key="1">
    <citation type="submission" date="2018-06" db="EMBL/GenBank/DDBJ databases">
        <authorList>
            <consortium name="Pathogen Informatics"/>
        </authorList>
    </citation>
    <scope>NUCLEOTIDE SEQUENCE [LARGE SCALE GENOMIC DNA]</scope>
    <source>
        <strain evidence="2">NCTC10115</strain>
    </source>
</reference>
<accession>A0A3B0Q5B7</accession>
<dbReference type="EMBL" id="LS991952">
    <property type="protein sequence ID" value="SYV95703.1"/>
    <property type="molecule type" value="Genomic_DNA"/>
</dbReference>
<evidence type="ECO:0000313" key="1">
    <source>
        <dbReference type="EMBL" id="SYV95703.1"/>
    </source>
</evidence>
<name>A0A3B0Q5B7_MYCGL</name>
<sequence>MQNVISQRYNIPALNETQIQTYNQKAAAANQPDYASALLRNFSIVNDNNYLYVNPIRDSSKAAYW</sequence>
<feature type="non-terminal residue" evidence="1">
    <location>
        <position position="65"/>
    </location>
</feature>
<proteinExistence type="predicted"/>